<organism evidence="1">
    <name type="scientific">marine sediment metagenome</name>
    <dbReference type="NCBI Taxonomy" id="412755"/>
    <lineage>
        <taxon>unclassified sequences</taxon>
        <taxon>metagenomes</taxon>
        <taxon>ecological metagenomes</taxon>
    </lineage>
</organism>
<reference evidence="1" key="1">
    <citation type="journal article" date="2015" name="Nature">
        <title>Complex archaea that bridge the gap between prokaryotes and eukaryotes.</title>
        <authorList>
            <person name="Spang A."/>
            <person name="Saw J.H."/>
            <person name="Jorgensen S.L."/>
            <person name="Zaremba-Niedzwiedzka K."/>
            <person name="Martijn J."/>
            <person name="Lind A.E."/>
            <person name="van Eijk R."/>
            <person name="Schleper C."/>
            <person name="Guy L."/>
            <person name="Ettema T.J."/>
        </authorList>
    </citation>
    <scope>NUCLEOTIDE SEQUENCE</scope>
</reference>
<name>A0A0F9EH12_9ZZZZ</name>
<dbReference type="EMBL" id="LAZR01024979">
    <property type="protein sequence ID" value="KKL73373.1"/>
    <property type="molecule type" value="Genomic_DNA"/>
</dbReference>
<accession>A0A0F9EH12</accession>
<sequence length="116" mass="12392">KIRGAHWLSAALADAILNAEDGDVIIVENSTQRELGYAAKDAWRPEADIVFECDSVEVGVSLLLDLKTAIIEAIVSEDGLDGAQGSYLLSELNILLSKSESDLEVVGLSHQVVANE</sequence>
<proteinExistence type="predicted"/>
<evidence type="ECO:0000313" key="1">
    <source>
        <dbReference type="EMBL" id="KKL73373.1"/>
    </source>
</evidence>
<comment type="caution">
    <text evidence="1">The sequence shown here is derived from an EMBL/GenBank/DDBJ whole genome shotgun (WGS) entry which is preliminary data.</text>
</comment>
<feature type="non-terminal residue" evidence="1">
    <location>
        <position position="1"/>
    </location>
</feature>
<gene>
    <name evidence="1" type="ORF">LCGC14_2075590</name>
</gene>
<protein>
    <submittedName>
        <fullName evidence="1">Uncharacterized protein</fullName>
    </submittedName>
</protein>
<dbReference type="AlphaFoldDB" id="A0A0F9EH12"/>